<evidence type="ECO:0000256" key="1">
    <source>
        <dbReference type="ARBA" id="ARBA00022741"/>
    </source>
</evidence>
<organism evidence="4 5">
    <name type="scientific">Nocardia aurea</name>
    <dbReference type="NCBI Taxonomy" id="2144174"/>
    <lineage>
        <taxon>Bacteria</taxon>
        <taxon>Bacillati</taxon>
        <taxon>Actinomycetota</taxon>
        <taxon>Actinomycetes</taxon>
        <taxon>Mycobacteriales</taxon>
        <taxon>Nocardiaceae</taxon>
        <taxon>Nocardia</taxon>
    </lineage>
</organism>
<sequence length="942" mass="100856">MGNVPVSSALIGRGGELAALLEAAVAPSVRAVLVSGEAGIGKSRLIEEFTARLAPAIPVLIGRCPEFGSEGVPFAPFIAILRRLVRTRGAEELAALLPGPTPALARWLPELRTDAAPRDIEDDHLRLFGELLISLEHLGSRGPAVLIVEDLHWADESSRTLLAFLVANLAELNILLVATFRPNGPPGLRGLVAELRRRRSVVFLAPPPLTRYEVGRQLAALLEREPEPEAIGRVFTHSGGNPLFVEALSRSSGRTRAELSELLLSAHTGLDADALMVLRVAAVAGSPTEHDLLEAAAGLPAPRLRVALRELVDRHLLVASETGYAFRHVLIREAVYDDLLPIERTRLHAELTRLLRDCPDLVPDERLYAELAHHAFAAGDVAVALTASLAAARVARRADAQPERLRHLERVVALWDSPTSDGADIDRVAVFEEMVDACFRSADVRRGIEAADRALAAVDRSQPERVARLRYQRAHLSNQGGTGGYDDLVHALALLPESPPTALRGQVLTELAAVMSFSGDPVSARHNAEEALAVADRLGATALAAEAHSHLALTAPDSATAREHFASAHELAATAGEPGTLLTVITWEVAAQVADGDHLAAIDTIRVGLRIAHDTFRFAERGPILLVKWAQVLTALGRWPEATQLIRETLADPLPPLSTAALHLCQARIALARGDYAEAVLDAERARTHLGPGTRVGQYRVELGAVLAGSALAQHDPATAAVHVRQALAEGAPDRHPNETWPLLVLGARISDHLTDLAKSAETLPCTSAVSSAHRAVYTATMSSAVGDWRAAVDAWQVIPQPYEQAWALFGWATAELRSGDRAAARTALRSAAVLAAELDATPLAERIRDTADRAGLVLDTPPDRTGVTPKSDTYGLTPRELEVLRLVADGSSNRQLAAQLFISTNTVGVHVSRILAKLGVATRTEAAAFARRHHLITDPSR</sequence>
<dbReference type="InterPro" id="IPR016032">
    <property type="entry name" value="Sig_transdc_resp-reg_C-effctor"/>
</dbReference>
<evidence type="ECO:0000313" key="5">
    <source>
        <dbReference type="Proteomes" id="UP001551695"/>
    </source>
</evidence>
<proteinExistence type="predicted"/>
<dbReference type="Gene3D" id="1.25.40.10">
    <property type="entry name" value="Tetratricopeptide repeat domain"/>
    <property type="match status" value="1"/>
</dbReference>
<gene>
    <name evidence="4" type="ORF">AB0I48_17505</name>
</gene>
<dbReference type="SUPFAM" id="SSF48452">
    <property type="entry name" value="TPR-like"/>
    <property type="match status" value="1"/>
</dbReference>
<dbReference type="Gene3D" id="1.10.10.10">
    <property type="entry name" value="Winged helix-like DNA-binding domain superfamily/Winged helix DNA-binding domain"/>
    <property type="match status" value="1"/>
</dbReference>
<dbReference type="PROSITE" id="PS50043">
    <property type="entry name" value="HTH_LUXR_2"/>
    <property type="match status" value="1"/>
</dbReference>
<dbReference type="PRINTS" id="PR00038">
    <property type="entry name" value="HTHLUXR"/>
</dbReference>
<dbReference type="Pfam" id="PF00196">
    <property type="entry name" value="GerE"/>
    <property type="match status" value="1"/>
</dbReference>
<dbReference type="RefSeq" id="WP_357784824.1">
    <property type="nucleotide sequence ID" value="NZ_JBFAKC010000007.1"/>
</dbReference>
<feature type="domain" description="HTH luxR-type" evidence="3">
    <location>
        <begin position="870"/>
        <end position="935"/>
    </location>
</feature>
<dbReference type="InterPro" id="IPR036388">
    <property type="entry name" value="WH-like_DNA-bd_sf"/>
</dbReference>
<dbReference type="InterPro" id="IPR041664">
    <property type="entry name" value="AAA_16"/>
</dbReference>
<dbReference type="SUPFAM" id="SSF52540">
    <property type="entry name" value="P-loop containing nucleoside triphosphate hydrolases"/>
    <property type="match status" value="1"/>
</dbReference>
<dbReference type="SUPFAM" id="SSF46894">
    <property type="entry name" value="C-terminal effector domain of the bipartite response regulators"/>
    <property type="match status" value="1"/>
</dbReference>
<accession>A0ABV3FVB0</accession>
<dbReference type="Proteomes" id="UP001551695">
    <property type="component" value="Unassembled WGS sequence"/>
</dbReference>
<dbReference type="InterPro" id="IPR011990">
    <property type="entry name" value="TPR-like_helical_dom_sf"/>
</dbReference>
<dbReference type="PANTHER" id="PTHR16305:SF35">
    <property type="entry name" value="TRANSCRIPTIONAL ACTIVATOR DOMAIN"/>
    <property type="match status" value="1"/>
</dbReference>
<comment type="caution">
    <text evidence="4">The sequence shown here is derived from an EMBL/GenBank/DDBJ whole genome shotgun (WGS) entry which is preliminary data.</text>
</comment>
<evidence type="ECO:0000259" key="3">
    <source>
        <dbReference type="PROSITE" id="PS50043"/>
    </source>
</evidence>
<dbReference type="Pfam" id="PF13191">
    <property type="entry name" value="AAA_16"/>
    <property type="match status" value="1"/>
</dbReference>
<keyword evidence="1" id="KW-0547">Nucleotide-binding</keyword>
<protein>
    <submittedName>
        <fullName evidence="4">AAA family ATPase</fullName>
    </submittedName>
</protein>
<dbReference type="CDD" id="cd06170">
    <property type="entry name" value="LuxR_C_like"/>
    <property type="match status" value="1"/>
</dbReference>
<reference evidence="4 5" key="1">
    <citation type="submission" date="2024-06" db="EMBL/GenBank/DDBJ databases">
        <title>The Natural Products Discovery Center: Release of the First 8490 Sequenced Strains for Exploring Actinobacteria Biosynthetic Diversity.</title>
        <authorList>
            <person name="Kalkreuter E."/>
            <person name="Kautsar S.A."/>
            <person name="Yang D."/>
            <person name="Bader C.D."/>
            <person name="Teijaro C.N."/>
            <person name="Fluegel L."/>
            <person name="Davis C.M."/>
            <person name="Simpson J.R."/>
            <person name="Lauterbach L."/>
            <person name="Steele A.D."/>
            <person name="Gui C."/>
            <person name="Meng S."/>
            <person name="Li G."/>
            <person name="Viehrig K."/>
            <person name="Ye F."/>
            <person name="Su P."/>
            <person name="Kiefer A.F."/>
            <person name="Nichols A."/>
            <person name="Cepeda A.J."/>
            <person name="Yan W."/>
            <person name="Fan B."/>
            <person name="Jiang Y."/>
            <person name="Adhikari A."/>
            <person name="Zheng C.-J."/>
            <person name="Schuster L."/>
            <person name="Cowan T.M."/>
            <person name="Smanski M.J."/>
            <person name="Chevrette M.G."/>
            <person name="De Carvalho L.P.S."/>
            <person name="Shen B."/>
        </authorList>
    </citation>
    <scope>NUCLEOTIDE SEQUENCE [LARGE SCALE GENOMIC DNA]</scope>
    <source>
        <strain evidence="4 5">NPDC050403</strain>
    </source>
</reference>
<dbReference type="InterPro" id="IPR027417">
    <property type="entry name" value="P-loop_NTPase"/>
</dbReference>
<evidence type="ECO:0000313" key="4">
    <source>
        <dbReference type="EMBL" id="MEV0709359.1"/>
    </source>
</evidence>
<dbReference type="EMBL" id="JBFAKC010000007">
    <property type="protein sequence ID" value="MEV0709359.1"/>
    <property type="molecule type" value="Genomic_DNA"/>
</dbReference>
<evidence type="ECO:0000256" key="2">
    <source>
        <dbReference type="ARBA" id="ARBA00022840"/>
    </source>
</evidence>
<keyword evidence="2" id="KW-0067">ATP-binding</keyword>
<keyword evidence="5" id="KW-1185">Reference proteome</keyword>
<dbReference type="PANTHER" id="PTHR16305">
    <property type="entry name" value="TESTICULAR SOLUBLE ADENYLYL CYCLASE"/>
    <property type="match status" value="1"/>
</dbReference>
<dbReference type="SMART" id="SM00421">
    <property type="entry name" value="HTH_LUXR"/>
    <property type="match status" value="1"/>
</dbReference>
<name>A0ABV3FVB0_9NOCA</name>
<dbReference type="InterPro" id="IPR000792">
    <property type="entry name" value="Tscrpt_reg_LuxR_C"/>
</dbReference>